<sequence>MAACSPTNLFSLRSRVALVSGGGTGIGAALAQALAEAGARVVIAGRRLEPLQATAARINAAVADSGAEAKCFALACDVADLDAADSIVEQAAALAGGPPVLLLNNAGVNVRQPAAELTAEHWRQSLDLMLAAPAFLARACAPGMAAAGYGRIVTTASLQSALAFPNSLPYAAAKSGVLGLTRALAEAYSPAHGYEGITSNAIAPGFVQTELTASVFADEPRARQLAARSIAARNSTPADLAGAAVFLCSPASAYVNGQTLYVDGGFTALGHR</sequence>
<dbReference type="GO" id="GO:0016616">
    <property type="term" value="F:oxidoreductase activity, acting on the CH-OH group of donors, NAD or NADP as acceptor"/>
    <property type="evidence" value="ECO:0007669"/>
    <property type="project" value="TreeGrafter"/>
</dbReference>
<dbReference type="InterPro" id="IPR002347">
    <property type="entry name" value="SDR_fam"/>
</dbReference>
<dbReference type="FunFam" id="3.40.50.720:FF:000084">
    <property type="entry name" value="Short-chain dehydrogenase reductase"/>
    <property type="match status" value="1"/>
</dbReference>
<dbReference type="RefSeq" id="XP_005788950.1">
    <property type="nucleotide sequence ID" value="XM_005788893.1"/>
</dbReference>
<dbReference type="InterPro" id="IPR036291">
    <property type="entry name" value="NAD(P)-bd_dom_sf"/>
</dbReference>
<dbReference type="Gene3D" id="3.40.50.720">
    <property type="entry name" value="NAD(P)-binding Rossmann-like Domain"/>
    <property type="match status" value="1"/>
</dbReference>
<proteinExistence type="inferred from homology"/>
<dbReference type="Proteomes" id="UP000013827">
    <property type="component" value="Unassembled WGS sequence"/>
</dbReference>
<dbReference type="STRING" id="2903.R1FLQ4"/>
<evidence type="ECO:0000313" key="3">
    <source>
        <dbReference type="EnsemblProtists" id="EOD36521"/>
    </source>
</evidence>
<protein>
    <recommendedName>
        <fullName evidence="5">Gluconate 5-dehydrogenase</fullName>
    </recommendedName>
</protein>
<name>A0A0D3KL86_EMIH1</name>
<dbReference type="KEGG" id="ehx:EMIHUDRAFT_362453"/>
<dbReference type="SUPFAM" id="SSF51735">
    <property type="entry name" value="NAD(P)-binding Rossmann-fold domains"/>
    <property type="match status" value="1"/>
</dbReference>
<evidence type="ECO:0000313" key="4">
    <source>
        <dbReference type="Proteomes" id="UP000013827"/>
    </source>
</evidence>
<dbReference type="PRINTS" id="PR00081">
    <property type="entry name" value="GDHRDH"/>
</dbReference>
<dbReference type="HOGENOM" id="CLU_010194_1_1_1"/>
<dbReference type="InterPro" id="IPR020904">
    <property type="entry name" value="Sc_DH/Rdtase_CS"/>
</dbReference>
<dbReference type="eggNOG" id="KOG0725">
    <property type="taxonomic scope" value="Eukaryota"/>
</dbReference>
<accession>A0A0D3KL86</accession>
<dbReference type="GeneID" id="17281791"/>
<evidence type="ECO:0000256" key="2">
    <source>
        <dbReference type="ARBA" id="ARBA00023002"/>
    </source>
</evidence>
<dbReference type="PANTHER" id="PTHR42760">
    <property type="entry name" value="SHORT-CHAIN DEHYDROGENASES/REDUCTASES FAMILY MEMBER"/>
    <property type="match status" value="1"/>
</dbReference>
<evidence type="ECO:0008006" key="5">
    <source>
        <dbReference type="Google" id="ProtNLM"/>
    </source>
</evidence>
<organism evidence="3 4">
    <name type="scientific">Emiliania huxleyi (strain CCMP1516)</name>
    <dbReference type="NCBI Taxonomy" id="280463"/>
    <lineage>
        <taxon>Eukaryota</taxon>
        <taxon>Haptista</taxon>
        <taxon>Haptophyta</taxon>
        <taxon>Prymnesiophyceae</taxon>
        <taxon>Isochrysidales</taxon>
        <taxon>Noelaerhabdaceae</taxon>
        <taxon>Emiliania</taxon>
    </lineage>
</organism>
<dbReference type="PANTHER" id="PTHR42760:SF133">
    <property type="entry name" value="3-OXOACYL-[ACYL-CARRIER-PROTEIN] REDUCTASE"/>
    <property type="match status" value="1"/>
</dbReference>
<comment type="similarity">
    <text evidence="1">Belongs to the short-chain dehydrogenases/reductases (SDR) family.</text>
</comment>
<dbReference type="PaxDb" id="2903-EOD36521"/>
<keyword evidence="2" id="KW-0560">Oxidoreductase</keyword>
<keyword evidence="4" id="KW-1185">Reference proteome</keyword>
<dbReference type="PROSITE" id="PS00061">
    <property type="entry name" value="ADH_SHORT"/>
    <property type="match status" value="1"/>
</dbReference>
<reference evidence="4" key="1">
    <citation type="journal article" date="2013" name="Nature">
        <title>Pan genome of the phytoplankton Emiliania underpins its global distribution.</title>
        <authorList>
            <person name="Read B.A."/>
            <person name="Kegel J."/>
            <person name="Klute M.J."/>
            <person name="Kuo A."/>
            <person name="Lefebvre S.C."/>
            <person name="Maumus F."/>
            <person name="Mayer C."/>
            <person name="Miller J."/>
            <person name="Monier A."/>
            <person name="Salamov A."/>
            <person name="Young J."/>
            <person name="Aguilar M."/>
            <person name="Claverie J.M."/>
            <person name="Frickenhaus S."/>
            <person name="Gonzalez K."/>
            <person name="Herman E.K."/>
            <person name="Lin Y.C."/>
            <person name="Napier J."/>
            <person name="Ogata H."/>
            <person name="Sarno A.F."/>
            <person name="Shmutz J."/>
            <person name="Schroeder D."/>
            <person name="de Vargas C."/>
            <person name="Verret F."/>
            <person name="von Dassow P."/>
            <person name="Valentin K."/>
            <person name="Van de Peer Y."/>
            <person name="Wheeler G."/>
            <person name="Dacks J.B."/>
            <person name="Delwiche C.F."/>
            <person name="Dyhrman S.T."/>
            <person name="Glockner G."/>
            <person name="John U."/>
            <person name="Richards T."/>
            <person name="Worden A.Z."/>
            <person name="Zhang X."/>
            <person name="Grigoriev I.V."/>
            <person name="Allen A.E."/>
            <person name="Bidle K."/>
            <person name="Borodovsky M."/>
            <person name="Bowler C."/>
            <person name="Brownlee C."/>
            <person name="Cock J.M."/>
            <person name="Elias M."/>
            <person name="Gladyshev V.N."/>
            <person name="Groth M."/>
            <person name="Guda C."/>
            <person name="Hadaegh A."/>
            <person name="Iglesias-Rodriguez M.D."/>
            <person name="Jenkins J."/>
            <person name="Jones B.M."/>
            <person name="Lawson T."/>
            <person name="Leese F."/>
            <person name="Lindquist E."/>
            <person name="Lobanov A."/>
            <person name="Lomsadze A."/>
            <person name="Malik S.B."/>
            <person name="Marsh M.E."/>
            <person name="Mackinder L."/>
            <person name="Mock T."/>
            <person name="Mueller-Roeber B."/>
            <person name="Pagarete A."/>
            <person name="Parker M."/>
            <person name="Probert I."/>
            <person name="Quesneville H."/>
            <person name="Raines C."/>
            <person name="Rensing S.A."/>
            <person name="Riano-Pachon D.M."/>
            <person name="Richier S."/>
            <person name="Rokitta S."/>
            <person name="Shiraiwa Y."/>
            <person name="Soanes D.M."/>
            <person name="van der Giezen M."/>
            <person name="Wahlund T.M."/>
            <person name="Williams B."/>
            <person name="Wilson W."/>
            <person name="Wolfe G."/>
            <person name="Wurch L.L."/>
        </authorList>
    </citation>
    <scope>NUCLEOTIDE SEQUENCE</scope>
</reference>
<dbReference type="EnsemblProtists" id="EOD36521">
    <property type="protein sequence ID" value="EOD36521"/>
    <property type="gene ID" value="EMIHUDRAFT_362453"/>
</dbReference>
<evidence type="ECO:0000256" key="1">
    <source>
        <dbReference type="ARBA" id="ARBA00006484"/>
    </source>
</evidence>
<reference evidence="3" key="2">
    <citation type="submission" date="2024-10" db="UniProtKB">
        <authorList>
            <consortium name="EnsemblProtists"/>
        </authorList>
    </citation>
    <scope>IDENTIFICATION</scope>
</reference>
<dbReference type="OMA" id="KMTRADW"/>
<dbReference type="PRINTS" id="PR00080">
    <property type="entry name" value="SDRFAMILY"/>
</dbReference>
<dbReference type="AlphaFoldDB" id="A0A0D3KL86"/>
<dbReference type="Pfam" id="PF13561">
    <property type="entry name" value="adh_short_C2"/>
    <property type="match status" value="1"/>
</dbReference>